<protein>
    <submittedName>
        <fullName evidence="1">Uncharacterized protein</fullName>
    </submittedName>
</protein>
<keyword evidence="2" id="KW-1185">Reference proteome</keyword>
<dbReference type="Proteomes" id="UP001239111">
    <property type="component" value="Chromosome 2"/>
</dbReference>
<gene>
    <name evidence="1" type="ORF">QAD02_010465</name>
</gene>
<reference evidence="1" key="1">
    <citation type="submission" date="2023-04" db="EMBL/GenBank/DDBJ databases">
        <title>A chromosome-level genome assembly of the parasitoid wasp Eretmocerus hayati.</title>
        <authorList>
            <person name="Zhong Y."/>
            <person name="Liu S."/>
            <person name="Liu Y."/>
        </authorList>
    </citation>
    <scope>NUCLEOTIDE SEQUENCE</scope>
    <source>
        <strain evidence="1">ZJU_SS_LIU_2023</strain>
    </source>
</reference>
<dbReference type="EMBL" id="CM056742">
    <property type="protein sequence ID" value="KAJ8674679.1"/>
    <property type="molecule type" value="Genomic_DNA"/>
</dbReference>
<evidence type="ECO:0000313" key="2">
    <source>
        <dbReference type="Proteomes" id="UP001239111"/>
    </source>
</evidence>
<sequence length="421" mass="47342">MSFQCTALSQKGCKEGTRSPLAEGLKAIGGEFSHGYVPRLIRGSHKPKDRSQFALIWFHGDSSEGEHLQIVNTDVLIIFDKRAHEPIAHYRVKGVVNKETKEVHCLLAQAIAVAESKQKLQIFWEDSESEIRFSRKRECGSGLMVEKRGQCAMKKSNGTEGAKQSRRIGFESKGGAGKVDGKSKIETKQTAELADEDLRIFKLVAHLKKAQGKIEKLENNLRNVVGDDAMRREISEKDETIAKLQKQMQDTLSNDALRSEISAKNEKTDKLQSDLQDAQNDYLGRISFLPRQFPLQREDKPSREIDTKRKVDFENLLRTGEQKGKPKKKGGQVAKPTQQPKTKKEARAKIEQRSETKHQQQQPESKEKCKRYNRIKSPAHDSDSSTSSVRVTSAKQGKTLTPKVCTARSQAIQKSITDCST</sequence>
<evidence type="ECO:0000313" key="1">
    <source>
        <dbReference type="EMBL" id="KAJ8674679.1"/>
    </source>
</evidence>
<name>A0ACC2NTZ1_9HYME</name>
<organism evidence="1 2">
    <name type="scientific">Eretmocerus hayati</name>
    <dbReference type="NCBI Taxonomy" id="131215"/>
    <lineage>
        <taxon>Eukaryota</taxon>
        <taxon>Metazoa</taxon>
        <taxon>Ecdysozoa</taxon>
        <taxon>Arthropoda</taxon>
        <taxon>Hexapoda</taxon>
        <taxon>Insecta</taxon>
        <taxon>Pterygota</taxon>
        <taxon>Neoptera</taxon>
        <taxon>Endopterygota</taxon>
        <taxon>Hymenoptera</taxon>
        <taxon>Apocrita</taxon>
        <taxon>Proctotrupomorpha</taxon>
        <taxon>Chalcidoidea</taxon>
        <taxon>Aphelinidae</taxon>
        <taxon>Aphelininae</taxon>
        <taxon>Eretmocerus</taxon>
    </lineage>
</organism>
<comment type="caution">
    <text evidence="1">The sequence shown here is derived from an EMBL/GenBank/DDBJ whole genome shotgun (WGS) entry which is preliminary data.</text>
</comment>
<proteinExistence type="predicted"/>
<accession>A0ACC2NTZ1</accession>